<feature type="domain" description="Fe2OG dioxygenase" evidence="9">
    <location>
        <begin position="98"/>
        <end position="195"/>
    </location>
</feature>
<dbReference type="GO" id="GO:0016705">
    <property type="term" value="F:oxidoreductase activity, acting on paired donors, with incorporation or reduction of molecular oxygen"/>
    <property type="evidence" value="ECO:0007669"/>
    <property type="project" value="UniProtKB-ARBA"/>
</dbReference>
<reference evidence="10 11" key="1">
    <citation type="submission" date="2017-10" db="EMBL/GenBank/DDBJ databases">
        <authorList>
            <person name="Banno H."/>
            <person name="Chua N.-H."/>
        </authorList>
    </citation>
    <scope>NUCLEOTIDE SEQUENCE [LARGE SCALE GENOMIC DNA]</scope>
    <source>
        <strain evidence="10">Vibrio tapetis CECT4600</strain>
    </source>
</reference>
<dbReference type="Proteomes" id="UP000235828">
    <property type="component" value="Chromosome B"/>
</dbReference>
<dbReference type="GO" id="GO:0032451">
    <property type="term" value="F:demethylase activity"/>
    <property type="evidence" value="ECO:0007669"/>
    <property type="project" value="UniProtKB-ARBA"/>
</dbReference>
<evidence type="ECO:0000256" key="5">
    <source>
        <dbReference type="ARBA" id="ARBA00022964"/>
    </source>
</evidence>
<evidence type="ECO:0000259" key="9">
    <source>
        <dbReference type="PROSITE" id="PS51471"/>
    </source>
</evidence>
<dbReference type="RefSeq" id="WP_102524192.1">
    <property type="nucleotide sequence ID" value="NZ_LT960612.1"/>
</dbReference>
<evidence type="ECO:0000256" key="7">
    <source>
        <dbReference type="ARBA" id="ARBA00023004"/>
    </source>
</evidence>
<keyword evidence="8" id="KW-0234">DNA repair</keyword>
<keyword evidence="4" id="KW-0460">Magnesium</keyword>
<evidence type="ECO:0000313" key="10">
    <source>
        <dbReference type="EMBL" id="SON51806.1"/>
    </source>
</evidence>
<dbReference type="GO" id="GO:0016787">
    <property type="term" value="F:hydrolase activity"/>
    <property type="evidence" value="ECO:0007669"/>
    <property type="project" value="UniProtKB-ARBA"/>
</dbReference>
<keyword evidence="2" id="KW-0479">Metal-binding</keyword>
<evidence type="ECO:0000313" key="11">
    <source>
        <dbReference type="Proteomes" id="UP000235828"/>
    </source>
</evidence>
<dbReference type="PANTHER" id="PTHR31212">
    <property type="entry name" value="ALPHA-KETOGLUTARATE-DEPENDENT DIOXYGENASE ALKB HOMOLOG 3"/>
    <property type="match status" value="1"/>
</dbReference>
<dbReference type="InterPro" id="IPR032854">
    <property type="entry name" value="ALKBH3"/>
</dbReference>
<dbReference type="GO" id="GO:0046872">
    <property type="term" value="F:metal ion binding"/>
    <property type="evidence" value="ECO:0007669"/>
    <property type="project" value="UniProtKB-KW"/>
</dbReference>
<dbReference type="Pfam" id="PF13532">
    <property type="entry name" value="2OG-FeII_Oxy_2"/>
    <property type="match status" value="1"/>
</dbReference>
<dbReference type="GO" id="GO:0006307">
    <property type="term" value="P:DNA alkylation repair"/>
    <property type="evidence" value="ECO:0007669"/>
    <property type="project" value="InterPro"/>
</dbReference>
<protein>
    <recommendedName>
        <fullName evidence="9">Fe2OG dioxygenase domain-containing protein</fullName>
    </recommendedName>
</protein>
<dbReference type="EMBL" id="LT960612">
    <property type="protein sequence ID" value="SON51806.1"/>
    <property type="molecule type" value="Genomic_DNA"/>
</dbReference>
<keyword evidence="7" id="KW-0408">Iron</keyword>
<organism evidence="10 11">
    <name type="scientific">Vibrio tapetis subsp. tapetis</name>
    <dbReference type="NCBI Taxonomy" id="1671868"/>
    <lineage>
        <taxon>Bacteria</taxon>
        <taxon>Pseudomonadati</taxon>
        <taxon>Pseudomonadota</taxon>
        <taxon>Gammaproteobacteria</taxon>
        <taxon>Vibrionales</taxon>
        <taxon>Vibrionaceae</taxon>
        <taxon>Vibrio</taxon>
    </lineage>
</organism>
<sequence length="196" mass="22966">MAHLESNVWHELQNASLYWAPNFISQEEASELFYQLETQIKWRNDNITLFGKTMPIPRLQAWYGERDYCYSNILMEANEWSPLLLDLKHRCEQVSGSRFNSVLANLYRNGSDSNGWHSDNEPELGTNPVIASLSFGETRRFLVKHRHTKQKLTFELSPGSLLIMAGEMQTHWQHTVPKTKIEKSARLNLTFRYIYE</sequence>
<dbReference type="AlphaFoldDB" id="A0A2N8ZIV6"/>
<keyword evidence="6" id="KW-0560">Oxidoreductase</keyword>
<dbReference type="InterPro" id="IPR005123">
    <property type="entry name" value="Oxoglu/Fe-dep_dioxygenase_dom"/>
</dbReference>
<dbReference type="InterPro" id="IPR027450">
    <property type="entry name" value="AlkB-like"/>
</dbReference>
<dbReference type="GO" id="GO:0140097">
    <property type="term" value="F:catalytic activity, acting on DNA"/>
    <property type="evidence" value="ECO:0007669"/>
    <property type="project" value="UniProtKB-ARBA"/>
</dbReference>
<evidence type="ECO:0000256" key="4">
    <source>
        <dbReference type="ARBA" id="ARBA00022842"/>
    </source>
</evidence>
<evidence type="ECO:0000256" key="8">
    <source>
        <dbReference type="ARBA" id="ARBA00023204"/>
    </source>
</evidence>
<evidence type="ECO:0000256" key="1">
    <source>
        <dbReference type="ARBA" id="ARBA00001954"/>
    </source>
</evidence>
<dbReference type="PANTHER" id="PTHR31212:SF4">
    <property type="entry name" value="ALPHA-KETOGLUTARATE-DEPENDENT DIOXYGENASE ALKB HOMOLOG 3"/>
    <property type="match status" value="1"/>
</dbReference>
<keyword evidence="11" id="KW-1185">Reference proteome</keyword>
<accession>A0A2N8ZIV6</accession>
<dbReference type="GO" id="GO:0051213">
    <property type="term" value="F:dioxygenase activity"/>
    <property type="evidence" value="ECO:0007669"/>
    <property type="project" value="UniProtKB-KW"/>
</dbReference>
<dbReference type="InterPro" id="IPR037151">
    <property type="entry name" value="AlkB-like_sf"/>
</dbReference>
<evidence type="ECO:0000256" key="3">
    <source>
        <dbReference type="ARBA" id="ARBA00022763"/>
    </source>
</evidence>
<keyword evidence="5" id="KW-0223">Dioxygenase</keyword>
<comment type="cofactor">
    <cofactor evidence="1">
        <name>Fe(2+)</name>
        <dbReference type="ChEBI" id="CHEBI:29033"/>
    </cofactor>
</comment>
<dbReference type="KEGG" id="vta:B0195"/>
<dbReference type="PROSITE" id="PS51471">
    <property type="entry name" value="FE2OG_OXY"/>
    <property type="match status" value="1"/>
</dbReference>
<evidence type="ECO:0000256" key="6">
    <source>
        <dbReference type="ARBA" id="ARBA00023002"/>
    </source>
</evidence>
<gene>
    <name evidence="10" type="ORF">VTAP4600_B0195</name>
</gene>
<dbReference type="Gene3D" id="2.60.120.590">
    <property type="entry name" value="Alpha-ketoglutarate-dependent dioxygenase AlkB-like"/>
    <property type="match status" value="1"/>
</dbReference>
<evidence type="ECO:0000256" key="2">
    <source>
        <dbReference type="ARBA" id="ARBA00022723"/>
    </source>
</evidence>
<proteinExistence type="predicted"/>
<dbReference type="OrthoDB" id="190276at2"/>
<name>A0A2N8ZIV6_9VIBR</name>
<keyword evidence="3" id="KW-0227">DNA damage</keyword>
<dbReference type="FunFam" id="2.60.120.590:FF:000004">
    <property type="entry name" value="DNA oxidative demethylase ALKBH2"/>
    <property type="match status" value="1"/>
</dbReference>
<dbReference type="SUPFAM" id="SSF51197">
    <property type="entry name" value="Clavaminate synthase-like"/>
    <property type="match status" value="1"/>
</dbReference>